<dbReference type="SMART" id="SM00292">
    <property type="entry name" value="BRCT"/>
    <property type="match status" value="1"/>
</dbReference>
<reference evidence="7" key="2">
    <citation type="submission" date="2016-04" db="EMBL/GenBank/DDBJ databases">
        <title>Complete Genome and Plasmid Sequences for Rhodococcus fascians D188 and Draft Sequences for Rhodococcus spp. Isolates PBTS 1 and PBTS 2.</title>
        <authorList>
            <person name="Stamer R."/>
            <person name="Vereecke D."/>
            <person name="Zhang Y."/>
            <person name="Schilkey F."/>
            <person name="Devitt N."/>
            <person name="Randall J."/>
        </authorList>
    </citation>
    <scope>NUCLEOTIDE SEQUENCE [LARGE SCALE GENOMIC DNA]</scope>
    <source>
        <strain evidence="7">PBTS2</strain>
    </source>
</reference>
<dbReference type="InterPro" id="IPR001357">
    <property type="entry name" value="BRCT_dom"/>
</dbReference>
<dbReference type="GO" id="GO:0003887">
    <property type="term" value="F:DNA-directed DNA polymerase activity"/>
    <property type="evidence" value="ECO:0007669"/>
    <property type="project" value="InterPro"/>
</dbReference>
<dbReference type="SUPFAM" id="SSF52113">
    <property type="entry name" value="BRCT domain"/>
    <property type="match status" value="1"/>
</dbReference>
<feature type="domain" description="BRCT" evidence="5">
    <location>
        <begin position="212"/>
        <end position="291"/>
    </location>
</feature>
<organism evidence="6 7">
    <name type="scientific">Rhodococcoides fascians</name>
    <name type="common">Rhodococcus fascians</name>
    <dbReference type="NCBI Taxonomy" id="1828"/>
    <lineage>
        <taxon>Bacteria</taxon>
        <taxon>Bacillati</taxon>
        <taxon>Actinomycetota</taxon>
        <taxon>Actinomycetes</taxon>
        <taxon>Mycobacteriales</taxon>
        <taxon>Nocardiaceae</taxon>
        <taxon>Rhodococcoides</taxon>
    </lineage>
</organism>
<evidence type="ECO:0000256" key="2">
    <source>
        <dbReference type="ARBA" id="ARBA00022801"/>
    </source>
</evidence>
<accession>A0A143QTS4</accession>
<dbReference type="InterPro" id="IPR003325">
    <property type="entry name" value="TerD"/>
</dbReference>
<protein>
    <submittedName>
        <fullName evidence="6">General stress protein 16U</fullName>
    </submittedName>
</protein>
<evidence type="ECO:0000256" key="4">
    <source>
        <dbReference type="SAM" id="MobiDB-lite"/>
    </source>
</evidence>
<dbReference type="PROSITE" id="PS50172">
    <property type="entry name" value="BRCT"/>
    <property type="match status" value="1"/>
</dbReference>
<evidence type="ECO:0000256" key="3">
    <source>
        <dbReference type="ARBA" id="ARBA00022839"/>
    </source>
</evidence>
<dbReference type="AlphaFoldDB" id="A0A143QTS4"/>
<dbReference type="InterPro" id="IPR006054">
    <property type="entry name" value="DnaQ"/>
</dbReference>
<sequence>MKNSVRTGSDKWVVVDLETSGLKASRDRVLSVAALTVDEDGRVGRELSTLVNPGCDPGPVHIHKLTPERLAGAPTFDMIAPQLMDLLDGRTLVAHNASFDHGFLKLESMRAGIDMPTKQRLCTVALSRRLQLDTPNHKLSTLAAHWKVLQSNAHDAYDDAIVLAQVFTHSARLARSLELPLPVVTCTERLTLYPDTVPRSHCAWENPGPLAEDGGLVQGMRVVISGDTRIPRLRLAAQLTEAGLDVMNSVSRFTSVVVCSDPTTESGKVERARAHGLRIISESELLDLLRNVQPGTPKGIRPQTQPKPAEQQPDPVVKPWQTRRVLVMGGSHAESVLMRSRLIQLGATPAVNLSAGVTDILILDGGDGDPRMPKVKERDLTLLTPAAIDRELKIEVPAPLPARRSRIAPLVPRGGVVDLDPDQAVLTVNSSWRADDSDRVGVDVVAFLLSDDESVASDEDFVFYNAPVTSDGAVSMSIDGDSEQGVRIDLALVPEDCARIVIAAAIDGDKTFGDVGAVSVSLDGIESTVATAVLDAATTEQSILLAEIYRRGSGWRFRPIGQGYDEGLAELAVRYGVEVDE</sequence>
<dbReference type="GO" id="GO:0005829">
    <property type="term" value="C:cytosol"/>
    <property type="evidence" value="ECO:0007669"/>
    <property type="project" value="TreeGrafter"/>
</dbReference>
<dbReference type="GO" id="GO:0008408">
    <property type="term" value="F:3'-5' exonuclease activity"/>
    <property type="evidence" value="ECO:0007669"/>
    <property type="project" value="TreeGrafter"/>
</dbReference>
<dbReference type="Pfam" id="PF00929">
    <property type="entry name" value="RNase_T"/>
    <property type="match status" value="1"/>
</dbReference>
<dbReference type="CDD" id="cd06127">
    <property type="entry name" value="DEDDh"/>
    <property type="match status" value="1"/>
</dbReference>
<reference evidence="6 7" key="1">
    <citation type="journal article" date="2016" name="Genome Announc.">
        <title>Complete Genome and Plasmid Sequences for Rhodococcus fascians D188 and Draft Sequences for Rhodococcus Isolates PBTS 1 and PBTS 2.</title>
        <authorList>
            <person name="Stamler R.A."/>
            <person name="Vereecke D."/>
            <person name="Zhang Y."/>
            <person name="Schilkey F."/>
            <person name="Devitt N."/>
            <person name="Randall J.J."/>
        </authorList>
    </citation>
    <scope>NUCLEOTIDE SEQUENCE [LARGE SCALE GENOMIC DNA]</scope>
    <source>
        <strain evidence="6 7">PBTS2</strain>
    </source>
</reference>
<keyword evidence="7" id="KW-1185">Reference proteome</keyword>
<dbReference type="InterPro" id="IPR036397">
    <property type="entry name" value="RNaseH_sf"/>
</dbReference>
<evidence type="ECO:0000313" key="7">
    <source>
        <dbReference type="Proteomes" id="UP000076038"/>
    </source>
</evidence>
<dbReference type="Proteomes" id="UP000076038">
    <property type="component" value="Chromosome"/>
</dbReference>
<evidence type="ECO:0000259" key="5">
    <source>
        <dbReference type="PROSITE" id="PS50172"/>
    </source>
</evidence>
<dbReference type="InterPro" id="IPR012337">
    <property type="entry name" value="RNaseH-like_sf"/>
</dbReference>
<dbReference type="Pfam" id="PF00533">
    <property type="entry name" value="BRCT"/>
    <property type="match status" value="1"/>
</dbReference>
<feature type="region of interest" description="Disordered" evidence="4">
    <location>
        <begin position="292"/>
        <end position="315"/>
    </location>
</feature>
<dbReference type="SUPFAM" id="SSF53098">
    <property type="entry name" value="Ribonuclease H-like"/>
    <property type="match status" value="1"/>
</dbReference>
<keyword evidence="2" id="KW-0378">Hydrolase</keyword>
<dbReference type="RefSeq" id="WP_063216762.1">
    <property type="nucleotide sequence ID" value="NZ_CP015220.1"/>
</dbReference>
<dbReference type="Gene3D" id="2.60.60.30">
    <property type="entry name" value="sav2460 like domains"/>
    <property type="match status" value="1"/>
</dbReference>
<dbReference type="EMBL" id="CP015220">
    <property type="protein sequence ID" value="AMY26022.1"/>
    <property type="molecule type" value="Genomic_DNA"/>
</dbReference>
<dbReference type="InterPro" id="IPR036420">
    <property type="entry name" value="BRCT_dom_sf"/>
</dbReference>
<dbReference type="GO" id="GO:0003677">
    <property type="term" value="F:DNA binding"/>
    <property type="evidence" value="ECO:0007669"/>
    <property type="project" value="InterPro"/>
</dbReference>
<dbReference type="Gene3D" id="3.40.50.10190">
    <property type="entry name" value="BRCT domain"/>
    <property type="match status" value="1"/>
</dbReference>
<evidence type="ECO:0000313" key="6">
    <source>
        <dbReference type="EMBL" id="AMY26022.1"/>
    </source>
</evidence>
<proteinExistence type="predicted"/>
<dbReference type="CDD" id="cd06974">
    <property type="entry name" value="TerD_like"/>
    <property type="match status" value="1"/>
</dbReference>
<dbReference type="PANTHER" id="PTHR30231:SF4">
    <property type="entry name" value="PROTEIN NEN2"/>
    <property type="match status" value="1"/>
</dbReference>
<dbReference type="OrthoDB" id="190275at2"/>
<dbReference type="InterPro" id="IPR013520">
    <property type="entry name" value="Ribonucl_H"/>
</dbReference>
<dbReference type="GO" id="GO:0006260">
    <property type="term" value="P:DNA replication"/>
    <property type="evidence" value="ECO:0007669"/>
    <property type="project" value="InterPro"/>
</dbReference>
<dbReference type="Pfam" id="PF02342">
    <property type="entry name" value="TerD"/>
    <property type="match status" value="1"/>
</dbReference>
<name>A0A143QTS4_RHOFA</name>
<dbReference type="KEGG" id="rhs:A3Q41_04758"/>
<dbReference type="PATRIC" id="fig|1653479.3.peg.4813"/>
<dbReference type="Gene3D" id="3.30.420.10">
    <property type="entry name" value="Ribonuclease H-like superfamily/Ribonuclease H"/>
    <property type="match status" value="1"/>
</dbReference>
<dbReference type="NCBIfam" id="TIGR00573">
    <property type="entry name" value="dnaq"/>
    <property type="match status" value="1"/>
</dbReference>
<evidence type="ECO:0000256" key="1">
    <source>
        <dbReference type="ARBA" id="ARBA00022722"/>
    </source>
</evidence>
<keyword evidence="1" id="KW-0540">Nuclease</keyword>
<dbReference type="FunFam" id="3.30.420.10:FF:000045">
    <property type="entry name" value="3'-5' exonuclease DinG"/>
    <property type="match status" value="1"/>
</dbReference>
<keyword evidence="3" id="KW-0269">Exonuclease</keyword>
<dbReference type="PANTHER" id="PTHR30231">
    <property type="entry name" value="DNA POLYMERASE III SUBUNIT EPSILON"/>
    <property type="match status" value="1"/>
</dbReference>
<dbReference type="SMART" id="SM00479">
    <property type="entry name" value="EXOIII"/>
    <property type="match status" value="1"/>
</dbReference>
<gene>
    <name evidence="6" type="primary">yceD_4</name>
    <name evidence="6" type="ORF">A3Q41_04758</name>
</gene>